<evidence type="ECO:0000313" key="4">
    <source>
        <dbReference type="EMBL" id="PKM91588.1"/>
    </source>
</evidence>
<keyword evidence="1" id="KW-0808">Transferase</keyword>
<name>A0A2N2EA78_9BACT</name>
<dbReference type="EMBL" id="PHAI01000001">
    <property type="protein sequence ID" value="PKM91588.1"/>
    <property type="molecule type" value="Genomic_DNA"/>
</dbReference>
<sequence length="157" mass="17805">MLCKKNTKKKTKVAVSGYFNPLHVGHLEMIEKAKKLGDYLVVIVNNDKQVKLKGRVSFMDEKDRIKIIKAIRWVDEVVLSIDNYKWENGEVPIIKTLAKVKPNIFANGGDRKRDLGNIPEHDICQKLNIKIVDGLGKKIRASSTLIANAVKKKKKTK</sequence>
<gene>
    <name evidence="4" type="ORF">CVU82_00010</name>
</gene>
<dbReference type="PANTHER" id="PTHR43793">
    <property type="entry name" value="FAD SYNTHASE"/>
    <property type="match status" value="1"/>
</dbReference>
<reference evidence="4 5" key="1">
    <citation type="journal article" date="2017" name="ISME J.">
        <title>Potential for microbial H2 and metal transformations associated with novel bacteria and archaea in deep terrestrial subsurface sediments.</title>
        <authorList>
            <person name="Hernsdorf A.W."/>
            <person name="Amano Y."/>
            <person name="Miyakawa K."/>
            <person name="Ise K."/>
            <person name="Suzuki Y."/>
            <person name="Anantharaman K."/>
            <person name="Probst A."/>
            <person name="Burstein D."/>
            <person name="Thomas B.C."/>
            <person name="Banfield J.F."/>
        </authorList>
    </citation>
    <scope>NUCLEOTIDE SEQUENCE [LARGE SCALE GENOMIC DNA]</scope>
    <source>
        <strain evidence="4">HGW-Falkowbacteria-1</strain>
    </source>
</reference>
<keyword evidence="2" id="KW-0548">Nucleotidyltransferase</keyword>
<dbReference type="InterPro" id="IPR014729">
    <property type="entry name" value="Rossmann-like_a/b/a_fold"/>
</dbReference>
<dbReference type="Gene3D" id="3.40.50.620">
    <property type="entry name" value="HUPs"/>
    <property type="match status" value="1"/>
</dbReference>
<dbReference type="InterPro" id="IPR050385">
    <property type="entry name" value="Archaeal_FAD_synthase"/>
</dbReference>
<organism evidence="4 5">
    <name type="scientific">Candidatus Falkowbacteria bacterium HGW-Falkowbacteria-1</name>
    <dbReference type="NCBI Taxonomy" id="2013768"/>
    <lineage>
        <taxon>Bacteria</taxon>
        <taxon>Candidatus Falkowiibacteriota</taxon>
    </lineage>
</organism>
<dbReference type="SUPFAM" id="SSF52374">
    <property type="entry name" value="Nucleotidylyl transferase"/>
    <property type="match status" value="1"/>
</dbReference>
<evidence type="ECO:0000259" key="3">
    <source>
        <dbReference type="Pfam" id="PF01467"/>
    </source>
</evidence>
<dbReference type="GO" id="GO:0016779">
    <property type="term" value="F:nucleotidyltransferase activity"/>
    <property type="evidence" value="ECO:0007669"/>
    <property type="project" value="UniProtKB-KW"/>
</dbReference>
<protein>
    <recommendedName>
        <fullName evidence="3">Cytidyltransferase-like domain-containing protein</fullName>
    </recommendedName>
</protein>
<evidence type="ECO:0000256" key="2">
    <source>
        <dbReference type="ARBA" id="ARBA00022695"/>
    </source>
</evidence>
<feature type="domain" description="Cytidyltransferase-like" evidence="3">
    <location>
        <begin position="16"/>
        <end position="124"/>
    </location>
</feature>
<evidence type="ECO:0000256" key="1">
    <source>
        <dbReference type="ARBA" id="ARBA00022679"/>
    </source>
</evidence>
<dbReference type="Pfam" id="PF01467">
    <property type="entry name" value="CTP_transf_like"/>
    <property type="match status" value="1"/>
</dbReference>
<evidence type="ECO:0000313" key="5">
    <source>
        <dbReference type="Proteomes" id="UP000233517"/>
    </source>
</evidence>
<accession>A0A2N2EA78</accession>
<comment type="caution">
    <text evidence="4">The sequence shown here is derived from an EMBL/GenBank/DDBJ whole genome shotgun (WGS) entry which is preliminary data.</text>
</comment>
<dbReference type="NCBIfam" id="TIGR00125">
    <property type="entry name" value="cyt_tran_rel"/>
    <property type="match status" value="1"/>
</dbReference>
<proteinExistence type="predicted"/>
<dbReference type="InterPro" id="IPR004821">
    <property type="entry name" value="Cyt_trans-like"/>
</dbReference>
<dbReference type="PANTHER" id="PTHR43793:SF1">
    <property type="entry name" value="FAD SYNTHASE"/>
    <property type="match status" value="1"/>
</dbReference>
<dbReference type="AlphaFoldDB" id="A0A2N2EA78"/>
<dbReference type="Proteomes" id="UP000233517">
    <property type="component" value="Unassembled WGS sequence"/>
</dbReference>